<dbReference type="RefSeq" id="WP_080062733.1">
    <property type="nucleotide sequence ID" value="NZ_MZGX01000001.1"/>
</dbReference>
<organism evidence="1 2">
    <name type="scientific">Ruminiclostridium hungatei</name>
    <name type="common">Clostridium hungatei</name>
    <dbReference type="NCBI Taxonomy" id="48256"/>
    <lineage>
        <taxon>Bacteria</taxon>
        <taxon>Bacillati</taxon>
        <taxon>Bacillota</taxon>
        <taxon>Clostridia</taxon>
        <taxon>Eubacteriales</taxon>
        <taxon>Oscillospiraceae</taxon>
        <taxon>Ruminiclostridium</taxon>
    </lineage>
</organism>
<evidence type="ECO:0000313" key="2">
    <source>
        <dbReference type="Proteomes" id="UP000191554"/>
    </source>
</evidence>
<name>A0A1V4SSZ5_RUMHU</name>
<gene>
    <name evidence="1" type="ORF">CLHUN_02370</name>
</gene>
<protein>
    <submittedName>
        <fullName evidence="1">Uncharacterized protein</fullName>
    </submittedName>
</protein>
<evidence type="ECO:0000313" key="1">
    <source>
        <dbReference type="EMBL" id="OPX46421.1"/>
    </source>
</evidence>
<reference evidence="1 2" key="1">
    <citation type="submission" date="2017-03" db="EMBL/GenBank/DDBJ databases">
        <title>Genome sequence of Clostridium hungatei DSM 14427.</title>
        <authorList>
            <person name="Poehlein A."/>
            <person name="Daniel R."/>
        </authorList>
    </citation>
    <scope>NUCLEOTIDE SEQUENCE [LARGE SCALE GENOMIC DNA]</scope>
    <source>
        <strain evidence="1 2">DSM 14427</strain>
    </source>
</reference>
<dbReference type="Proteomes" id="UP000191554">
    <property type="component" value="Unassembled WGS sequence"/>
</dbReference>
<dbReference type="OrthoDB" id="3034939at2"/>
<dbReference type="EMBL" id="MZGX01000001">
    <property type="protein sequence ID" value="OPX46421.1"/>
    <property type="molecule type" value="Genomic_DNA"/>
</dbReference>
<accession>A0A1V4SSZ5</accession>
<dbReference type="AlphaFoldDB" id="A0A1V4SSZ5"/>
<sequence>MEQKAKKITRYTNQSTGEFSEKVQWVDLQFDDEGYLFWSRKANVKTFLEVPLPEEFTWAEKGRIHELKHYILKDNQFLVYRSGNTIKPITTIEMSKVLDMSDRQCKALIKKMKRASVITEISFDGLVYFVFNPLYGFKEKRLTLNVFLFFQEEFKKVLPKWVIDKFLEEAIELRPKFQVIK</sequence>
<comment type="caution">
    <text evidence="1">The sequence shown here is derived from an EMBL/GenBank/DDBJ whole genome shotgun (WGS) entry which is preliminary data.</text>
</comment>
<proteinExistence type="predicted"/>
<keyword evidence="2" id="KW-1185">Reference proteome</keyword>